<evidence type="ECO:0000313" key="3">
    <source>
        <dbReference type="Proteomes" id="UP000186309"/>
    </source>
</evidence>
<dbReference type="InterPro" id="IPR052519">
    <property type="entry name" value="Euk-type_GlcNAc_Kinase"/>
</dbReference>
<dbReference type="EMBL" id="CP019082">
    <property type="protein sequence ID" value="APW61645.1"/>
    <property type="molecule type" value="Genomic_DNA"/>
</dbReference>
<reference evidence="3" key="1">
    <citation type="submission" date="2016-12" db="EMBL/GenBank/DDBJ databases">
        <title>Comparative genomics of four Isosphaeraceae planctomycetes: a common pool of plasmids and glycoside hydrolase genes.</title>
        <authorList>
            <person name="Ivanova A."/>
        </authorList>
    </citation>
    <scope>NUCLEOTIDE SEQUENCE [LARGE SCALE GENOMIC DNA]</scope>
    <source>
        <strain evidence="3">PX4</strain>
    </source>
</reference>
<proteinExistence type="predicted"/>
<dbReference type="Proteomes" id="UP000186309">
    <property type="component" value="Chromosome"/>
</dbReference>
<dbReference type="AlphaFoldDB" id="A0A1U7CRT4"/>
<dbReference type="RefSeq" id="WP_076347160.1">
    <property type="nucleotide sequence ID" value="NZ_CP019082.1"/>
</dbReference>
<sequence>MTIEETLFLGVDGGGTSTTALLGLADGRVIGRGESGPSNAKAVGTEAAKAALEQAIAGAFVEAGEWPRSVAVACLGLAGFDRPEDRRLLGEWSEAGQWADRLVLVNDGDLVVAAGTPEGWGVGVIAGTGSIAVGRAADGRKSRAGGWGHVFGDEGSAYVLAVAALRLVARRADGRENAPLCPDPLTRSLCDALGVSGPVGLVSAVYAPGCDRTRIAALAPAILAAAAEDSTLDDLLVRPAGRELAESAAAAARSLGWTGGDLPLGLSGGFLLSSPVVAEALLGGLRERGYNPLPTRVNEPAEGALILARRDHDGGK</sequence>
<accession>A0A1U7CRT4</accession>
<dbReference type="Pfam" id="PF01869">
    <property type="entry name" value="BcrAD_BadFG"/>
    <property type="match status" value="1"/>
</dbReference>
<dbReference type="Gene3D" id="3.30.420.40">
    <property type="match status" value="2"/>
</dbReference>
<dbReference type="PANTHER" id="PTHR43190">
    <property type="entry name" value="N-ACETYL-D-GLUCOSAMINE KINASE"/>
    <property type="match status" value="1"/>
</dbReference>
<dbReference type="CDD" id="cd24007">
    <property type="entry name" value="ASKHA_NBD_eukNAGK-like"/>
    <property type="match status" value="1"/>
</dbReference>
<dbReference type="InterPro" id="IPR043129">
    <property type="entry name" value="ATPase_NBD"/>
</dbReference>
<organism evidence="2 3">
    <name type="scientific">Paludisphaera borealis</name>
    <dbReference type="NCBI Taxonomy" id="1387353"/>
    <lineage>
        <taxon>Bacteria</taxon>
        <taxon>Pseudomonadati</taxon>
        <taxon>Planctomycetota</taxon>
        <taxon>Planctomycetia</taxon>
        <taxon>Isosphaerales</taxon>
        <taxon>Isosphaeraceae</taxon>
        <taxon>Paludisphaera</taxon>
    </lineage>
</organism>
<dbReference type="KEGG" id="pbor:BSF38_03170"/>
<keyword evidence="3" id="KW-1185">Reference proteome</keyword>
<evidence type="ECO:0000259" key="1">
    <source>
        <dbReference type="Pfam" id="PF01869"/>
    </source>
</evidence>
<dbReference type="InterPro" id="IPR002731">
    <property type="entry name" value="ATPase_BadF"/>
</dbReference>
<dbReference type="STRING" id="1387353.BSF38_03170"/>
<dbReference type="PANTHER" id="PTHR43190:SF3">
    <property type="entry name" value="N-ACETYL-D-GLUCOSAMINE KINASE"/>
    <property type="match status" value="1"/>
</dbReference>
<gene>
    <name evidence="2" type="ORF">BSF38_03170</name>
</gene>
<feature type="domain" description="ATPase BadF/BadG/BcrA/BcrD type" evidence="1">
    <location>
        <begin position="9"/>
        <end position="308"/>
    </location>
</feature>
<protein>
    <recommendedName>
        <fullName evidence="1">ATPase BadF/BadG/BcrA/BcrD type domain-containing protein</fullName>
    </recommendedName>
</protein>
<name>A0A1U7CRT4_9BACT</name>
<evidence type="ECO:0000313" key="2">
    <source>
        <dbReference type="EMBL" id="APW61645.1"/>
    </source>
</evidence>
<dbReference type="SUPFAM" id="SSF53067">
    <property type="entry name" value="Actin-like ATPase domain"/>
    <property type="match status" value="2"/>
</dbReference>